<protein>
    <recommendedName>
        <fullName evidence="3">histidine kinase</fullName>
        <ecNumber evidence="3">2.7.13.3</ecNumber>
    </recommendedName>
</protein>
<keyword evidence="4" id="KW-1003">Cell membrane</keyword>
<dbReference type="InterPro" id="IPR003661">
    <property type="entry name" value="HisK_dim/P_dom"/>
</dbReference>
<evidence type="ECO:0000256" key="2">
    <source>
        <dbReference type="ARBA" id="ARBA00004236"/>
    </source>
</evidence>
<dbReference type="PRINTS" id="PR00344">
    <property type="entry name" value="BCTRLSENSOR"/>
</dbReference>
<keyword evidence="13" id="KW-0472">Membrane</keyword>
<evidence type="ECO:0000256" key="13">
    <source>
        <dbReference type="ARBA" id="ARBA00023136"/>
    </source>
</evidence>
<dbReference type="GO" id="GO:0005524">
    <property type="term" value="F:ATP binding"/>
    <property type="evidence" value="ECO:0007669"/>
    <property type="project" value="UniProtKB-KW"/>
</dbReference>
<dbReference type="FunFam" id="3.30.565.10:FF:000013">
    <property type="entry name" value="Two-component sensor histidine kinase"/>
    <property type="match status" value="1"/>
</dbReference>
<organism evidence="14 15">
    <name type="scientific">Clostridium botulinum</name>
    <dbReference type="NCBI Taxonomy" id="1491"/>
    <lineage>
        <taxon>Bacteria</taxon>
        <taxon>Bacillati</taxon>
        <taxon>Bacillota</taxon>
        <taxon>Clostridia</taxon>
        <taxon>Eubacteriales</taxon>
        <taxon>Clostridiaceae</taxon>
        <taxon>Clostridium</taxon>
    </lineage>
</organism>
<dbReference type="GO" id="GO:0004721">
    <property type="term" value="F:phosphoprotein phosphatase activity"/>
    <property type="evidence" value="ECO:0007669"/>
    <property type="project" value="TreeGrafter"/>
</dbReference>
<keyword evidence="8" id="KW-0547">Nucleotide-binding</keyword>
<keyword evidence="11" id="KW-1133">Transmembrane helix</keyword>
<dbReference type="SMART" id="SM00387">
    <property type="entry name" value="HATPase_c"/>
    <property type="match status" value="1"/>
</dbReference>
<dbReference type="GO" id="GO:0016036">
    <property type="term" value="P:cellular response to phosphate starvation"/>
    <property type="evidence" value="ECO:0007669"/>
    <property type="project" value="TreeGrafter"/>
</dbReference>
<dbReference type="SMART" id="SM00388">
    <property type="entry name" value="HisKA"/>
    <property type="match status" value="1"/>
</dbReference>
<dbReference type="EMBL" id="SWOY01000001">
    <property type="protein sequence ID" value="NFG16262.1"/>
    <property type="molecule type" value="Genomic_DNA"/>
</dbReference>
<evidence type="ECO:0000256" key="1">
    <source>
        <dbReference type="ARBA" id="ARBA00000085"/>
    </source>
</evidence>
<proteinExistence type="predicted"/>
<evidence type="ECO:0000256" key="11">
    <source>
        <dbReference type="ARBA" id="ARBA00022989"/>
    </source>
</evidence>
<dbReference type="InterPro" id="IPR036097">
    <property type="entry name" value="HisK_dim/P_sf"/>
</dbReference>
<dbReference type="InterPro" id="IPR050351">
    <property type="entry name" value="BphY/WalK/GraS-like"/>
</dbReference>
<dbReference type="Pfam" id="PF02518">
    <property type="entry name" value="HATPase_c"/>
    <property type="match status" value="1"/>
</dbReference>
<dbReference type="AlphaFoldDB" id="A0A0M0A4N9"/>
<dbReference type="PROSITE" id="PS50109">
    <property type="entry name" value="HIS_KIN"/>
    <property type="match status" value="1"/>
</dbReference>
<reference evidence="14 15" key="1">
    <citation type="submission" date="2019-04" db="EMBL/GenBank/DDBJ databases">
        <title>Genome sequencing of Clostridium botulinum Groups I-IV and Clostridium butyricum.</title>
        <authorList>
            <person name="Brunt J."/>
            <person name="Van Vliet A.H.M."/>
            <person name="Stringer S.C."/>
            <person name="Carter A.T."/>
            <person name="Peck M.W."/>
        </authorList>
    </citation>
    <scope>NUCLEOTIDE SEQUENCE [LARGE SCALE GENOMIC DNA]</scope>
    <source>
        <strain evidence="14 15">IFR 18/037</strain>
    </source>
</reference>
<keyword evidence="9 14" id="KW-0418">Kinase</keyword>
<dbReference type="RefSeq" id="WP_011986463.1">
    <property type="nucleotide sequence ID" value="NZ_CP013686.1"/>
</dbReference>
<evidence type="ECO:0000256" key="3">
    <source>
        <dbReference type="ARBA" id="ARBA00012438"/>
    </source>
</evidence>
<evidence type="ECO:0000313" key="15">
    <source>
        <dbReference type="Proteomes" id="UP000478995"/>
    </source>
</evidence>
<gene>
    <name evidence="14" type="ORF">FC794_05540</name>
</gene>
<dbReference type="PANTHER" id="PTHR45453">
    <property type="entry name" value="PHOSPHATE REGULON SENSOR PROTEIN PHOR"/>
    <property type="match status" value="1"/>
</dbReference>
<evidence type="ECO:0000256" key="6">
    <source>
        <dbReference type="ARBA" id="ARBA00022679"/>
    </source>
</evidence>
<dbReference type="Proteomes" id="UP000478995">
    <property type="component" value="Unassembled WGS sequence"/>
</dbReference>
<dbReference type="Pfam" id="PF00512">
    <property type="entry name" value="HisKA"/>
    <property type="match status" value="1"/>
</dbReference>
<evidence type="ECO:0000256" key="10">
    <source>
        <dbReference type="ARBA" id="ARBA00022840"/>
    </source>
</evidence>
<dbReference type="EC" id="2.7.13.3" evidence="3"/>
<comment type="subcellular location">
    <subcellularLocation>
        <location evidence="2">Cell membrane</location>
    </subcellularLocation>
</comment>
<keyword evidence="10" id="KW-0067">ATP-binding</keyword>
<evidence type="ECO:0000256" key="9">
    <source>
        <dbReference type="ARBA" id="ARBA00022777"/>
    </source>
</evidence>
<dbReference type="InterPro" id="IPR004358">
    <property type="entry name" value="Sig_transdc_His_kin-like_C"/>
</dbReference>
<dbReference type="InterPro" id="IPR005467">
    <property type="entry name" value="His_kinase_dom"/>
</dbReference>
<evidence type="ECO:0000256" key="5">
    <source>
        <dbReference type="ARBA" id="ARBA00022553"/>
    </source>
</evidence>
<dbReference type="OMA" id="QCASRVN"/>
<name>A0A0M0A4N9_CLOBO</name>
<dbReference type="PANTHER" id="PTHR45453:SF1">
    <property type="entry name" value="PHOSPHATE REGULON SENSOR PROTEIN PHOR"/>
    <property type="match status" value="1"/>
</dbReference>
<keyword evidence="7" id="KW-0812">Transmembrane</keyword>
<evidence type="ECO:0000256" key="8">
    <source>
        <dbReference type="ARBA" id="ARBA00022741"/>
    </source>
</evidence>
<comment type="catalytic activity">
    <reaction evidence="1">
        <text>ATP + protein L-histidine = ADP + protein N-phospho-L-histidine.</text>
        <dbReference type="EC" id="2.7.13.3"/>
    </reaction>
</comment>
<dbReference type="SUPFAM" id="SSF55874">
    <property type="entry name" value="ATPase domain of HSP90 chaperone/DNA topoisomerase II/histidine kinase"/>
    <property type="match status" value="1"/>
</dbReference>
<dbReference type="Gene3D" id="1.10.287.130">
    <property type="match status" value="1"/>
</dbReference>
<dbReference type="FunFam" id="1.10.287.130:FF:000008">
    <property type="entry name" value="Two-component sensor histidine kinase"/>
    <property type="match status" value="1"/>
</dbReference>
<dbReference type="OrthoDB" id="9792991at2"/>
<dbReference type="Gene3D" id="3.30.565.10">
    <property type="entry name" value="Histidine kinase-like ATPase, C-terminal domain"/>
    <property type="match status" value="1"/>
</dbReference>
<dbReference type="GO" id="GO:0005886">
    <property type="term" value="C:plasma membrane"/>
    <property type="evidence" value="ECO:0007669"/>
    <property type="project" value="UniProtKB-SubCell"/>
</dbReference>
<keyword evidence="6" id="KW-0808">Transferase</keyword>
<evidence type="ECO:0000256" key="4">
    <source>
        <dbReference type="ARBA" id="ARBA00022475"/>
    </source>
</evidence>
<dbReference type="GO" id="GO:0000155">
    <property type="term" value="F:phosphorelay sensor kinase activity"/>
    <property type="evidence" value="ECO:0007669"/>
    <property type="project" value="InterPro"/>
</dbReference>
<dbReference type="SUPFAM" id="SSF47384">
    <property type="entry name" value="Homodimeric domain of signal transducing histidine kinase"/>
    <property type="match status" value="1"/>
</dbReference>
<evidence type="ECO:0000256" key="12">
    <source>
        <dbReference type="ARBA" id="ARBA00023012"/>
    </source>
</evidence>
<accession>A0A0M0A4N9</accession>
<keyword evidence="12" id="KW-0902">Two-component regulatory system</keyword>
<evidence type="ECO:0000256" key="7">
    <source>
        <dbReference type="ARBA" id="ARBA00022692"/>
    </source>
</evidence>
<keyword evidence="5" id="KW-0597">Phosphoprotein</keyword>
<dbReference type="CDD" id="cd00082">
    <property type="entry name" value="HisKA"/>
    <property type="match status" value="1"/>
</dbReference>
<dbReference type="InterPro" id="IPR003594">
    <property type="entry name" value="HATPase_dom"/>
</dbReference>
<sequence length="637" mass="74358">MINSIKDQDRLKKLLGKNIIVIFLIILSLLFGIFFLFKNVNILNSRIEEKEKVLFDINKELENIKKNNNNFKNLSYDIWLKQCASTVNLYIYKNTNFLKILSQNSQETLDKKSKDFKIIRENNAYDKLVKFIIIDKTKKTFLTNDTDNLDFIKKNLNLFSEENGELFNYVSNKGTWYNISYNSESSPAYSRNPQPIMENPNNYVEAYWFPKNYSYKKEDFNLIKNILKDAEDNYKNDITNGTNAIKYLKKDLTKINYLIAICAFIITILLLTLYFIGKENVLKGIKNSFIIKLFKSINEWFETRTTFFKAIVFSTFTLLTVIITMKILSGDRYMKDYAVYVLFYIVFILSKFIKFCNYIDEIIKGTNKIISGDLDFTIKEKGDKSLLILSQNINKINKGFKISIEDQIKNEKLKSELVANISHDLKTPLTSIINYTDILIKEKVSEDEKEEFLKILNRKSLKLKTLIEDLFEISKINSGKVKLNKQQVDVVELLNQSIAEYSDTEIYKNKNLTFILKTFLPEIKIDLDGNRMSRVFENLINNSLKYSLSNTRIYVEIEDIVKGIKISFKNVSYAPLDFDQKEIFERFTRGDKSRTSDIEGSGLGLAIAKSIVELHNGIMYIDFDGDLFKAIIELYYQ</sequence>
<dbReference type="InterPro" id="IPR036890">
    <property type="entry name" value="HATPase_C_sf"/>
</dbReference>
<dbReference type="GeneID" id="5186177"/>
<comment type="caution">
    <text evidence="14">The sequence shown here is derived from an EMBL/GenBank/DDBJ whole genome shotgun (WGS) entry which is preliminary data.</text>
</comment>
<evidence type="ECO:0000313" key="14">
    <source>
        <dbReference type="EMBL" id="NFG16262.1"/>
    </source>
</evidence>